<evidence type="ECO:0000313" key="5">
    <source>
        <dbReference type="Proteomes" id="UP000195514"/>
    </source>
</evidence>
<evidence type="ECO:0000256" key="1">
    <source>
        <dbReference type="PROSITE-ProRule" id="PRU00339"/>
    </source>
</evidence>
<keyword evidence="2" id="KW-0812">Transmembrane</keyword>
<keyword evidence="1" id="KW-0802">TPR repeat</keyword>
<dbReference type="Gene3D" id="3.90.70.10">
    <property type="entry name" value="Cysteine proteinases"/>
    <property type="match status" value="1"/>
</dbReference>
<gene>
    <name evidence="4" type="ORF">CFX1CAM_0018</name>
</gene>
<proteinExistence type="predicted"/>
<dbReference type="InterPro" id="IPR011990">
    <property type="entry name" value="TPR-like_helical_dom_sf"/>
</dbReference>
<dbReference type="PROSITE" id="PS50005">
    <property type="entry name" value="TPR"/>
    <property type="match status" value="1"/>
</dbReference>
<dbReference type="KEGG" id="abat:CFX1CAM_0018"/>
<dbReference type="AlphaFoldDB" id="A0A1Y6K0A1"/>
<evidence type="ECO:0000313" key="4">
    <source>
        <dbReference type="EMBL" id="SMX53084.1"/>
    </source>
</evidence>
<dbReference type="InterPro" id="IPR039564">
    <property type="entry name" value="Peptidase_C39-like"/>
</dbReference>
<feature type="transmembrane region" description="Helical" evidence="2">
    <location>
        <begin position="9"/>
        <end position="29"/>
    </location>
</feature>
<keyword evidence="2" id="KW-1133">Transmembrane helix</keyword>
<dbReference type="EMBL" id="LT859958">
    <property type="protein sequence ID" value="SMX53084.1"/>
    <property type="molecule type" value="Genomic_DNA"/>
</dbReference>
<evidence type="ECO:0000256" key="2">
    <source>
        <dbReference type="SAM" id="Phobius"/>
    </source>
</evidence>
<dbReference type="SUPFAM" id="SSF48452">
    <property type="entry name" value="TPR-like"/>
    <property type="match status" value="1"/>
</dbReference>
<dbReference type="InterPro" id="IPR038765">
    <property type="entry name" value="Papain-like_cys_pep_sf"/>
</dbReference>
<name>A0A1Y6K0A1_9CHLR</name>
<feature type="repeat" description="TPR" evidence="1">
    <location>
        <begin position="391"/>
        <end position="424"/>
    </location>
</feature>
<keyword evidence="2" id="KW-0472">Membrane</keyword>
<sequence>MRNPKLTRLLMGFLVVFALLALMLAVYYLPPVHERLAWRVSSLRAKVFYFFNPPGKVVFSPGQQEEMDAIVSMTLTAMPSTLTPTLKPSLAPTVLMTSTPTETRVPTITPTAIPDSVILQGVRHEYQKMNNCGPATLAMALSYWGWAGDQETTRPWLRPHPDDRNIMPEEMAAAVKIHTDLDALVRSGGDTHILKQFIAAGFPVIIERDMGDVRPNEDWTGHYGVITGYDDSRERFILQDSFVMADYPLAYVDHYRYWRAFNHIYVVIFPPEREPEVLSILGAHADVHFNLQHAEEIAQEAINELDGRDLFFAWFNLGTSRVNLGDYFAAAQAYDHAYNVVYPTIPSAARPWRMTWYQTGPYAAYYYTGRYQDVVNLATFTIVNSGVQEIEETWLWRGRARLALGDVDGAIDDFHTALKFHPGWEAALAELNNLGVSP</sequence>
<accession>A0A1Y6K0A1</accession>
<feature type="domain" description="Peptidase C39-like" evidence="3">
    <location>
        <begin position="121"/>
        <end position="241"/>
    </location>
</feature>
<dbReference type="InterPro" id="IPR019734">
    <property type="entry name" value="TPR_rpt"/>
</dbReference>
<dbReference type="OrthoDB" id="147016at2"/>
<dbReference type="Proteomes" id="UP000195514">
    <property type="component" value="Chromosome I"/>
</dbReference>
<dbReference type="SUPFAM" id="SSF54001">
    <property type="entry name" value="Cysteine proteinases"/>
    <property type="match status" value="1"/>
</dbReference>
<protein>
    <recommendedName>
        <fullName evidence="3">Peptidase C39-like domain-containing protein</fullName>
    </recommendedName>
</protein>
<dbReference type="Gene3D" id="1.25.40.10">
    <property type="entry name" value="Tetratricopeptide repeat domain"/>
    <property type="match status" value="1"/>
</dbReference>
<keyword evidence="5" id="KW-1185">Reference proteome</keyword>
<evidence type="ECO:0000259" key="3">
    <source>
        <dbReference type="Pfam" id="PF13529"/>
    </source>
</evidence>
<dbReference type="RefSeq" id="WP_087861045.1">
    <property type="nucleotide sequence ID" value="NZ_LT859958.1"/>
</dbReference>
<organism evidence="4 5">
    <name type="scientific">Candidatus Brevifilum fermentans</name>
    <dbReference type="NCBI Taxonomy" id="1986204"/>
    <lineage>
        <taxon>Bacteria</taxon>
        <taxon>Bacillati</taxon>
        <taxon>Chloroflexota</taxon>
        <taxon>Anaerolineae</taxon>
        <taxon>Anaerolineales</taxon>
        <taxon>Anaerolineaceae</taxon>
        <taxon>Candidatus Brevifilum</taxon>
    </lineage>
</organism>
<dbReference type="Pfam" id="PF13529">
    <property type="entry name" value="Peptidase_C39_2"/>
    <property type="match status" value="1"/>
</dbReference>
<reference evidence="5" key="1">
    <citation type="submission" date="2017-05" db="EMBL/GenBank/DDBJ databases">
        <authorList>
            <person name="Kirkegaard R."/>
            <person name="Mcilroy J S."/>
        </authorList>
    </citation>
    <scope>NUCLEOTIDE SEQUENCE [LARGE SCALE GENOMIC DNA]</scope>
</reference>